<feature type="domain" description="EH" evidence="3">
    <location>
        <begin position="306"/>
        <end position="395"/>
    </location>
</feature>
<dbReference type="OrthoDB" id="524326at2759"/>
<feature type="region of interest" description="Disordered" evidence="1">
    <location>
        <begin position="1064"/>
        <end position="1113"/>
    </location>
</feature>
<dbReference type="SMART" id="SM00054">
    <property type="entry name" value="EFh"/>
    <property type="match status" value="3"/>
</dbReference>
<evidence type="ECO:0000313" key="6">
    <source>
        <dbReference type="Proteomes" id="UP000294933"/>
    </source>
</evidence>
<dbReference type="Proteomes" id="UP000294933">
    <property type="component" value="Unassembled WGS sequence"/>
</dbReference>
<feature type="region of interest" description="Disordered" evidence="1">
    <location>
        <begin position="883"/>
        <end position="1028"/>
    </location>
</feature>
<dbReference type="PROSITE" id="PS50030">
    <property type="entry name" value="UBA"/>
    <property type="match status" value="1"/>
</dbReference>
<sequence>MSSFTPTTAELALVSQVFAAADTQKLGIITGDAAVKIFAGAKLSPTVLGEVWAIADKENNGFLTRKGVAIALRLIGHAQNGQPVRESFLDKPAPLAHLEGISKAPSTTPSFSSSPVPKSPPPAGTSAFPPLTPQDKTKFARIFAGSGPVNGVLGGDKAKDIFIKSKLPVDKLSQIWNMADTQNRGALDQTDFTIAMYLIQACMSNKIPVLPTSLPPGLYEQAAGGQTPGLVSHGTGTSGSFSPVASIFPTSTGTPVQAQYTGQSVLRPRMTGQAYQGSPSHPSAGPVNKPSPFSVAPQPWDISPEEKANADRFFEGIDTERKGYIEGDVAVPFMLQSNLPEDTLAQIWDLADLNNDGRLTRDGFAVAMHLIQGKLAGKEIPVTLPVSLVPPSMRAQKSGWSMPFSAPSAPPPMSEPMRDLLGDDTPLPTASAPSTIGASPFPPQATGATRSVPVVPQSHGAFAPQTSLPTPAPSGFSSFPPQVHKDLLGDDDEPAVASPPLPDNSAEIGNVQNQLNSTNRSLETTKSERHLVEQNLANQAGELSALQTQLFSAKAAYETETKLLSNLRERFSTQAAEIQKTKEELIRAESDLSAVRVEKSEIEGGFLRDKEEVRDLHRKMKEVGDEVEQLKAAIEKAKRDAKQQKGLLAIARKQLSTREAEKAKVAKELADASADAEQATNEREEAEAELAKEPGANHLNGTAIQPPPLARLDTPAFAANQPLPVSPNITGPLSTTSTGTKSTNPFERLALSSGSPSSRSASPFQSFAAESPVHPSSVAPSTDINEVDDPFGLSDAVEDAQPTPVADKPPKPSPISVGQLASPVSPDEDDLFRTPLGTSVVPSAAITPHEVKSTTDTDAIDGTSTSVEDAAAHFPPLDIQFPGSFPTEGHKAASDLSGPLKEIEHDSDTDSDDEAAFQDARVSVKDNEPSSPLAAHADHEAVGLNGNAVAPSSTPFGAFDDAFGVSAPNPTAAIAGPGSRSQSPANIPAHRSPTPNKAAEEDLFSASNGVKPATPFDPPSANLPDAGLSAFDEAMGKVPSSASGDTPNFKFDSAFDDNFDFAAAGAGTTAFPPPPSKQTSSVPVSSPPFPVNGTKAASSPKADDGGFDSIFGAQDKVVSQPSVPTSSFLATSAAENKTLSFDDAFASTGPSVPSEAKTTDSGISFDDAFGGGDSLSKTLAFDSAFKPATAPTVGAASSPSATAPSSPAVTFENASGPASPTSPSVGKRSTSPAPRHHSPPPRTSSPRPRPSTGSSKDSSHEKPVSTARHSKLSIRLPFGKKDKKKAKNEPILPQASTYLSPVSEPSRVMTPAVEDDVEPVKQLCGMGFSRTQAVNALETHGYDVQKALNSLLGQA</sequence>
<dbReference type="GO" id="GO:0006897">
    <property type="term" value="P:endocytosis"/>
    <property type="evidence" value="ECO:0007669"/>
    <property type="project" value="TreeGrafter"/>
</dbReference>
<proteinExistence type="predicted"/>
<feature type="domain" description="EH" evidence="3">
    <location>
        <begin position="10"/>
        <end position="119"/>
    </location>
</feature>
<feature type="region of interest" description="Disordered" evidence="1">
    <location>
        <begin position="397"/>
        <end position="519"/>
    </location>
</feature>
<reference evidence="5 6" key="1">
    <citation type="submission" date="2018-06" db="EMBL/GenBank/DDBJ databases">
        <title>A transcriptomic atlas of mushroom development highlights an independent origin of complex multicellularity.</title>
        <authorList>
            <consortium name="DOE Joint Genome Institute"/>
            <person name="Krizsan K."/>
            <person name="Almasi E."/>
            <person name="Merenyi Z."/>
            <person name="Sahu N."/>
            <person name="Viragh M."/>
            <person name="Koszo T."/>
            <person name="Mondo S."/>
            <person name="Kiss B."/>
            <person name="Balint B."/>
            <person name="Kues U."/>
            <person name="Barry K."/>
            <person name="Hegedus J.C."/>
            <person name="Henrissat B."/>
            <person name="Johnson J."/>
            <person name="Lipzen A."/>
            <person name="Ohm R."/>
            <person name="Nagy I."/>
            <person name="Pangilinan J."/>
            <person name="Yan J."/>
            <person name="Xiong Y."/>
            <person name="Grigoriev I.V."/>
            <person name="Hibbett D.S."/>
            <person name="Nagy L.G."/>
        </authorList>
    </citation>
    <scope>NUCLEOTIDE SEQUENCE [LARGE SCALE GENOMIC DNA]</scope>
    <source>
        <strain evidence="5 6">SZMC22713</strain>
    </source>
</reference>
<organism evidence="5 6">
    <name type="scientific">Rickenella mellea</name>
    <dbReference type="NCBI Taxonomy" id="50990"/>
    <lineage>
        <taxon>Eukaryota</taxon>
        <taxon>Fungi</taxon>
        <taxon>Dikarya</taxon>
        <taxon>Basidiomycota</taxon>
        <taxon>Agaricomycotina</taxon>
        <taxon>Agaricomycetes</taxon>
        <taxon>Hymenochaetales</taxon>
        <taxon>Rickenellaceae</taxon>
        <taxon>Rickenella</taxon>
    </lineage>
</organism>
<dbReference type="GO" id="GO:0016197">
    <property type="term" value="P:endosomal transport"/>
    <property type="evidence" value="ECO:0007669"/>
    <property type="project" value="TreeGrafter"/>
</dbReference>
<feature type="region of interest" description="Disordered" evidence="1">
    <location>
        <begin position="666"/>
        <end position="862"/>
    </location>
</feature>
<dbReference type="PROSITE" id="PS50031">
    <property type="entry name" value="EH"/>
    <property type="match status" value="3"/>
</dbReference>
<feature type="domain" description="EF-hand" evidence="4">
    <location>
        <begin position="339"/>
        <end position="374"/>
    </location>
</feature>
<dbReference type="PANTHER" id="PTHR11216">
    <property type="entry name" value="EH DOMAIN"/>
    <property type="match status" value="1"/>
</dbReference>
<dbReference type="VEuPathDB" id="FungiDB:BD410DRAFT_739994"/>
<accession>A0A4Y7QHT7</accession>
<keyword evidence="6" id="KW-1185">Reference proteome</keyword>
<feature type="compositionally biased region" description="Low complexity" evidence="1">
    <location>
        <begin position="1189"/>
        <end position="1210"/>
    </location>
</feature>
<gene>
    <name evidence="5" type="ORF">BD410DRAFT_739994</name>
</gene>
<dbReference type="Gene3D" id="1.10.8.10">
    <property type="entry name" value="DNA helicase RuvA subunit, C-terminal domain"/>
    <property type="match status" value="1"/>
</dbReference>
<dbReference type="InterPro" id="IPR002048">
    <property type="entry name" value="EF_hand_dom"/>
</dbReference>
<feature type="compositionally biased region" description="Polar residues" evidence="1">
    <location>
        <begin position="1212"/>
        <end position="1224"/>
    </location>
</feature>
<feature type="compositionally biased region" description="Polar residues" evidence="1">
    <location>
        <begin position="727"/>
        <end position="745"/>
    </location>
</feature>
<feature type="compositionally biased region" description="Pro residues" evidence="1">
    <location>
        <begin position="1240"/>
        <end position="1249"/>
    </location>
</feature>
<feature type="region of interest" description="Disordered" evidence="1">
    <location>
        <begin position="1189"/>
        <end position="1307"/>
    </location>
</feature>
<dbReference type="Gene3D" id="1.10.238.10">
    <property type="entry name" value="EF-hand"/>
    <property type="match status" value="3"/>
</dbReference>
<dbReference type="SUPFAM" id="SSF47473">
    <property type="entry name" value="EF-hand"/>
    <property type="match status" value="3"/>
</dbReference>
<feature type="compositionally biased region" description="Polar residues" evidence="1">
    <location>
        <begin position="464"/>
        <end position="480"/>
    </location>
</feature>
<dbReference type="SMART" id="SM00165">
    <property type="entry name" value="UBA"/>
    <property type="match status" value="1"/>
</dbReference>
<dbReference type="InterPro" id="IPR009060">
    <property type="entry name" value="UBA-like_sf"/>
</dbReference>
<dbReference type="InterPro" id="IPR000261">
    <property type="entry name" value="EH_dom"/>
</dbReference>
<evidence type="ECO:0000313" key="5">
    <source>
        <dbReference type="EMBL" id="TDL27224.1"/>
    </source>
</evidence>
<evidence type="ECO:0000259" key="4">
    <source>
        <dbReference type="PROSITE" id="PS50222"/>
    </source>
</evidence>
<feature type="compositionally biased region" description="Low complexity" evidence="1">
    <location>
        <begin position="748"/>
        <end position="769"/>
    </location>
</feature>
<evidence type="ECO:0000256" key="1">
    <source>
        <dbReference type="SAM" id="MobiDB-lite"/>
    </source>
</evidence>
<feature type="compositionally biased region" description="Polar residues" evidence="1">
    <location>
        <begin position="510"/>
        <end position="519"/>
    </location>
</feature>
<feature type="domain" description="EH" evidence="3">
    <location>
        <begin position="135"/>
        <end position="225"/>
    </location>
</feature>
<dbReference type="GO" id="GO:0005886">
    <property type="term" value="C:plasma membrane"/>
    <property type="evidence" value="ECO:0007669"/>
    <property type="project" value="TreeGrafter"/>
</dbReference>
<evidence type="ECO:0000259" key="3">
    <source>
        <dbReference type="PROSITE" id="PS50031"/>
    </source>
</evidence>
<dbReference type="Pfam" id="PF00627">
    <property type="entry name" value="UBA"/>
    <property type="match status" value="1"/>
</dbReference>
<name>A0A4Y7QHT7_9AGAM</name>
<protein>
    <submittedName>
        <fullName evidence="5">Uncharacterized protein</fullName>
    </submittedName>
</protein>
<feature type="region of interest" description="Disordered" evidence="1">
    <location>
        <begin position="100"/>
        <end position="129"/>
    </location>
</feature>
<dbReference type="CDD" id="cd00052">
    <property type="entry name" value="EH"/>
    <property type="match status" value="3"/>
</dbReference>
<dbReference type="PANTHER" id="PTHR11216:SF170">
    <property type="entry name" value="DYNAMIN ASSOCIATED PROTEIN 160, ISOFORM D"/>
    <property type="match status" value="1"/>
</dbReference>
<feature type="domain" description="UBA" evidence="2">
    <location>
        <begin position="1314"/>
        <end position="1354"/>
    </location>
</feature>
<evidence type="ECO:0000259" key="2">
    <source>
        <dbReference type="PROSITE" id="PS50030"/>
    </source>
</evidence>
<dbReference type="EMBL" id="ML170159">
    <property type="protein sequence ID" value="TDL27224.1"/>
    <property type="molecule type" value="Genomic_DNA"/>
</dbReference>
<dbReference type="InterPro" id="IPR011992">
    <property type="entry name" value="EF-hand-dom_pair"/>
</dbReference>
<feature type="region of interest" description="Disordered" evidence="1">
    <location>
        <begin position="1143"/>
        <end position="1169"/>
    </location>
</feature>
<dbReference type="STRING" id="50990.A0A4Y7QHT7"/>
<dbReference type="GO" id="GO:0005737">
    <property type="term" value="C:cytoplasm"/>
    <property type="evidence" value="ECO:0007669"/>
    <property type="project" value="TreeGrafter"/>
</dbReference>
<feature type="region of interest" description="Disordered" evidence="1">
    <location>
        <begin position="272"/>
        <end position="298"/>
    </location>
</feature>
<dbReference type="Pfam" id="PF12763">
    <property type="entry name" value="EH"/>
    <property type="match status" value="3"/>
</dbReference>
<dbReference type="GO" id="GO:0005509">
    <property type="term" value="F:calcium ion binding"/>
    <property type="evidence" value="ECO:0007669"/>
    <property type="project" value="InterPro"/>
</dbReference>
<feature type="compositionally biased region" description="Low complexity" evidence="1">
    <location>
        <begin position="102"/>
        <end position="116"/>
    </location>
</feature>
<dbReference type="PROSITE" id="PS50222">
    <property type="entry name" value="EF_HAND_2"/>
    <property type="match status" value="1"/>
</dbReference>
<dbReference type="SUPFAM" id="SSF46934">
    <property type="entry name" value="UBA-like"/>
    <property type="match status" value="1"/>
</dbReference>
<dbReference type="SMART" id="SM00027">
    <property type="entry name" value="EH"/>
    <property type="match status" value="3"/>
</dbReference>
<dbReference type="InterPro" id="IPR015940">
    <property type="entry name" value="UBA"/>
</dbReference>